<dbReference type="GO" id="GO:0019878">
    <property type="term" value="P:lysine biosynthetic process via aminoadipic acid"/>
    <property type="evidence" value="ECO:0007669"/>
    <property type="project" value="TreeGrafter"/>
</dbReference>
<comment type="similarity">
    <text evidence="1">Belongs to the P-Pant transferase superfamily. Gsp/Sfp/HetI/AcpT family.</text>
</comment>
<dbReference type="EC" id="2.7.8.-" evidence="5"/>
<evidence type="ECO:0000313" key="5">
    <source>
        <dbReference type="EMBL" id="EWC61484.1"/>
    </source>
</evidence>
<dbReference type="OrthoDB" id="190168at2"/>
<evidence type="ECO:0000256" key="1">
    <source>
        <dbReference type="ARBA" id="ARBA00010990"/>
    </source>
</evidence>
<keyword evidence="2 5" id="KW-0808">Transferase</keyword>
<dbReference type="GO" id="GO:0000287">
    <property type="term" value="F:magnesium ion binding"/>
    <property type="evidence" value="ECO:0007669"/>
    <property type="project" value="InterPro"/>
</dbReference>
<dbReference type="InterPro" id="IPR037143">
    <property type="entry name" value="4-PPantetheinyl_Trfase_dom_sf"/>
</dbReference>
<name>W7J5X4_9PSEU</name>
<evidence type="ECO:0000259" key="4">
    <source>
        <dbReference type="Pfam" id="PF22624"/>
    </source>
</evidence>
<dbReference type="PANTHER" id="PTHR12215:SF10">
    <property type="entry name" value="L-AMINOADIPATE-SEMIALDEHYDE DEHYDROGENASE-PHOSPHOPANTETHEINYL TRANSFERASE"/>
    <property type="match status" value="1"/>
</dbReference>
<sequence>MPVPQPPARPARPRRTEAAGVAIGADEAHVWVLDPQTLALSDLVSACHDLISDDERARVRRRRFDRDRHTALAAHALARTALSWCSPEVHPDEWRFARTEHDRPEVADPPSPLRFNVSHTDRLIACVVTRDIACGVDVEVADRDTDVALLVRGTCTPAECAALRGLPEGERPGRFFRYWTLKEAYSKARGLGMSVPFERYGFDWDSGPIRVSTPGDAPEEDDPAHWQFAQWPVTDRHILAVALRTGPAPDLRIVRHPTPTGRDGAGGPGVFARWRFENHG</sequence>
<proteinExistence type="inferred from homology"/>
<gene>
    <name evidence="5" type="ORF">UO65_3222</name>
</gene>
<dbReference type="InterPro" id="IPR055066">
    <property type="entry name" value="AASDHPPT_N"/>
</dbReference>
<organism evidence="5 6">
    <name type="scientific">Actinokineospora spheciospongiae</name>
    <dbReference type="NCBI Taxonomy" id="909613"/>
    <lineage>
        <taxon>Bacteria</taxon>
        <taxon>Bacillati</taxon>
        <taxon>Actinomycetota</taxon>
        <taxon>Actinomycetes</taxon>
        <taxon>Pseudonocardiales</taxon>
        <taxon>Pseudonocardiaceae</taxon>
        <taxon>Actinokineospora</taxon>
    </lineage>
</organism>
<dbReference type="AlphaFoldDB" id="W7J5X4"/>
<dbReference type="Proteomes" id="UP000019277">
    <property type="component" value="Unassembled WGS sequence"/>
</dbReference>
<dbReference type="SUPFAM" id="SSF56214">
    <property type="entry name" value="4'-phosphopantetheinyl transferase"/>
    <property type="match status" value="2"/>
</dbReference>
<evidence type="ECO:0000259" key="3">
    <source>
        <dbReference type="Pfam" id="PF01648"/>
    </source>
</evidence>
<dbReference type="InterPro" id="IPR008278">
    <property type="entry name" value="4-PPantetheinyl_Trfase_dom"/>
</dbReference>
<dbReference type="eggNOG" id="COG2091">
    <property type="taxonomic scope" value="Bacteria"/>
</dbReference>
<dbReference type="PANTHER" id="PTHR12215">
    <property type="entry name" value="PHOSPHOPANTETHEINE TRANSFERASE"/>
    <property type="match status" value="1"/>
</dbReference>
<dbReference type="GO" id="GO:0008897">
    <property type="term" value="F:holo-[acyl-carrier-protein] synthase activity"/>
    <property type="evidence" value="ECO:0007669"/>
    <property type="project" value="InterPro"/>
</dbReference>
<dbReference type="Gene3D" id="3.90.470.20">
    <property type="entry name" value="4'-phosphopantetheinyl transferase domain"/>
    <property type="match status" value="2"/>
</dbReference>
<dbReference type="RefSeq" id="WP_052021226.1">
    <property type="nucleotide sequence ID" value="NZ_AYXG01000109.1"/>
</dbReference>
<dbReference type="InterPro" id="IPR050559">
    <property type="entry name" value="P-Pant_transferase_sf"/>
</dbReference>
<dbReference type="GO" id="GO:0005829">
    <property type="term" value="C:cytosol"/>
    <property type="evidence" value="ECO:0007669"/>
    <property type="project" value="TreeGrafter"/>
</dbReference>
<evidence type="ECO:0000256" key="2">
    <source>
        <dbReference type="ARBA" id="ARBA00022679"/>
    </source>
</evidence>
<dbReference type="EMBL" id="AYXG01000109">
    <property type="protein sequence ID" value="EWC61484.1"/>
    <property type="molecule type" value="Genomic_DNA"/>
</dbReference>
<dbReference type="Pfam" id="PF01648">
    <property type="entry name" value="ACPS"/>
    <property type="match status" value="1"/>
</dbReference>
<dbReference type="STRING" id="909613.UO65_3222"/>
<comment type="caution">
    <text evidence="5">The sequence shown here is derived from an EMBL/GenBank/DDBJ whole genome shotgun (WGS) entry which is preliminary data.</text>
</comment>
<feature type="domain" description="4'-phosphopantetheinyl transferase" evidence="3">
    <location>
        <begin position="134"/>
        <end position="241"/>
    </location>
</feature>
<reference evidence="5 6" key="1">
    <citation type="journal article" date="2014" name="Genome Announc.">
        <title>Draft Genome Sequence of the Antitrypanosomally Active Sponge-Associated Bacterium Actinokineospora sp. Strain EG49.</title>
        <authorList>
            <person name="Harjes J."/>
            <person name="Ryu T."/>
            <person name="Abdelmohsen U.R."/>
            <person name="Moitinho-Silva L."/>
            <person name="Horn H."/>
            <person name="Ravasi T."/>
            <person name="Hentschel U."/>
        </authorList>
    </citation>
    <scope>NUCLEOTIDE SEQUENCE [LARGE SCALE GENOMIC DNA]</scope>
    <source>
        <strain evidence="5 6">EG49</strain>
    </source>
</reference>
<protein>
    <submittedName>
        <fullName evidence="5">4'-phosphopantetheinyl transferase</fullName>
        <ecNumber evidence="5">2.7.8.-</ecNumber>
    </submittedName>
</protein>
<accession>W7J5X4</accession>
<dbReference type="Pfam" id="PF22624">
    <property type="entry name" value="AASDHPPT_N"/>
    <property type="match status" value="1"/>
</dbReference>
<evidence type="ECO:0000313" key="6">
    <source>
        <dbReference type="Proteomes" id="UP000019277"/>
    </source>
</evidence>
<feature type="domain" description="4'-phosphopantetheinyl transferase N-terminal" evidence="4">
    <location>
        <begin position="47"/>
        <end position="125"/>
    </location>
</feature>
<keyword evidence="6" id="KW-1185">Reference proteome</keyword>